<evidence type="ECO:0000313" key="1">
    <source>
        <dbReference type="EMBL" id="THU99324.1"/>
    </source>
</evidence>
<proteinExistence type="predicted"/>
<organism evidence="1 2">
    <name type="scientific">Dendrothele bispora (strain CBS 962.96)</name>
    <dbReference type="NCBI Taxonomy" id="1314807"/>
    <lineage>
        <taxon>Eukaryota</taxon>
        <taxon>Fungi</taxon>
        <taxon>Dikarya</taxon>
        <taxon>Basidiomycota</taxon>
        <taxon>Agaricomycotina</taxon>
        <taxon>Agaricomycetes</taxon>
        <taxon>Agaricomycetidae</taxon>
        <taxon>Agaricales</taxon>
        <taxon>Agaricales incertae sedis</taxon>
        <taxon>Dendrothele</taxon>
    </lineage>
</organism>
<protein>
    <submittedName>
        <fullName evidence="1">Uncharacterized protein</fullName>
    </submittedName>
</protein>
<dbReference type="AlphaFoldDB" id="A0A4S8MA62"/>
<sequence length="461" mass="52024">MHKDQNSFKGGNVEMMAEWAKLGADGPTLLANKSNAAILHNIFDPGRNFEKLSDVERRAFEDSTCGGVKAMDLAGAIFNHKDDKKGQGDIHTNHFKQLFGPNHPRFPDTSNTRFGSHGLAACEVISHLDAYRTFVREDIPYSKANPSRTNIELNLLRALEDLPTITELCAMVLYTNIISHPYMRVVRGPGLKNINALDLGPLHAEVQAHIQNLLDNPDILFGDDMSFESASLDGKEWEHTDAVNAVLSLASTLPYLKPVTLAFFRGSLATWIRFSAEFAPGGLIDQSTPDERLLAWMPTTNDANEGRLGHYRVTMRKKPTLSLHQYNAEAMYSTNDTLAFMNALFEEEDHAFIMKVAREEDAKGLEAKRRAEQVEFRRRVVEMNKEKEEAKRLPIPAKSKLTKVNSKLEALRTAFQYYEEKLKELNRPFGHSLGEDKSIVLTQDLSVVEEWHEIEENELAE</sequence>
<dbReference type="EMBL" id="ML179121">
    <property type="protein sequence ID" value="THU99324.1"/>
    <property type="molecule type" value="Genomic_DNA"/>
</dbReference>
<dbReference type="OrthoDB" id="3052721at2759"/>
<accession>A0A4S8MA62</accession>
<gene>
    <name evidence="1" type="ORF">K435DRAFT_818559</name>
</gene>
<keyword evidence="2" id="KW-1185">Reference proteome</keyword>
<dbReference type="Proteomes" id="UP000297245">
    <property type="component" value="Unassembled WGS sequence"/>
</dbReference>
<reference evidence="1 2" key="1">
    <citation type="journal article" date="2019" name="Nat. Ecol. Evol.">
        <title>Megaphylogeny resolves global patterns of mushroom evolution.</title>
        <authorList>
            <person name="Varga T."/>
            <person name="Krizsan K."/>
            <person name="Foldi C."/>
            <person name="Dima B."/>
            <person name="Sanchez-Garcia M."/>
            <person name="Sanchez-Ramirez S."/>
            <person name="Szollosi G.J."/>
            <person name="Szarkandi J.G."/>
            <person name="Papp V."/>
            <person name="Albert L."/>
            <person name="Andreopoulos W."/>
            <person name="Angelini C."/>
            <person name="Antonin V."/>
            <person name="Barry K.W."/>
            <person name="Bougher N.L."/>
            <person name="Buchanan P."/>
            <person name="Buyck B."/>
            <person name="Bense V."/>
            <person name="Catcheside P."/>
            <person name="Chovatia M."/>
            <person name="Cooper J."/>
            <person name="Damon W."/>
            <person name="Desjardin D."/>
            <person name="Finy P."/>
            <person name="Geml J."/>
            <person name="Haridas S."/>
            <person name="Hughes K."/>
            <person name="Justo A."/>
            <person name="Karasinski D."/>
            <person name="Kautmanova I."/>
            <person name="Kiss B."/>
            <person name="Kocsube S."/>
            <person name="Kotiranta H."/>
            <person name="LaButti K.M."/>
            <person name="Lechner B.E."/>
            <person name="Liimatainen K."/>
            <person name="Lipzen A."/>
            <person name="Lukacs Z."/>
            <person name="Mihaltcheva S."/>
            <person name="Morgado L.N."/>
            <person name="Niskanen T."/>
            <person name="Noordeloos M.E."/>
            <person name="Ohm R.A."/>
            <person name="Ortiz-Santana B."/>
            <person name="Ovrebo C."/>
            <person name="Racz N."/>
            <person name="Riley R."/>
            <person name="Savchenko A."/>
            <person name="Shiryaev A."/>
            <person name="Soop K."/>
            <person name="Spirin V."/>
            <person name="Szebenyi C."/>
            <person name="Tomsovsky M."/>
            <person name="Tulloss R.E."/>
            <person name="Uehling J."/>
            <person name="Grigoriev I.V."/>
            <person name="Vagvolgyi C."/>
            <person name="Papp T."/>
            <person name="Martin F.M."/>
            <person name="Miettinen O."/>
            <person name="Hibbett D.S."/>
            <person name="Nagy L.G."/>
        </authorList>
    </citation>
    <scope>NUCLEOTIDE SEQUENCE [LARGE SCALE GENOMIC DNA]</scope>
    <source>
        <strain evidence="1 2">CBS 962.96</strain>
    </source>
</reference>
<name>A0A4S8MA62_DENBC</name>
<evidence type="ECO:0000313" key="2">
    <source>
        <dbReference type="Proteomes" id="UP000297245"/>
    </source>
</evidence>